<gene>
    <name evidence="3" type="ORF">GF339_05150</name>
</gene>
<dbReference type="CDD" id="cd13665">
    <property type="entry name" value="PBP2_TRAP_Dctp3_4"/>
    <property type="match status" value="1"/>
</dbReference>
<dbReference type="EMBL" id="WJJP01000165">
    <property type="protein sequence ID" value="MBD3323948.1"/>
    <property type="molecule type" value="Genomic_DNA"/>
</dbReference>
<accession>A0A9D5JTJ1</accession>
<dbReference type="NCBIfam" id="NF037995">
    <property type="entry name" value="TRAP_S1"/>
    <property type="match status" value="1"/>
</dbReference>
<proteinExistence type="predicted"/>
<evidence type="ECO:0000256" key="1">
    <source>
        <dbReference type="ARBA" id="ARBA00022729"/>
    </source>
</evidence>
<sequence>MKQTSKCTIVVLVSLLLVLSLGMSVQAKSITLSYANFPPAPTFPCVQMERWKEEVEKRTDGQVTINTYPGGTLLGAKEMMDGVIEGQADIGCLSMAYQPGRFIITNATSLPLGIPNARVGSLVLWDVYQQYQPEAFKKVKVLTMFTTAPSNIMSKVPVRSLEDLKGLDLRASGGAAQILQAWGANQVGMPMPETPEALQKGVVQGLFTSLEVMKDFKFAETCGYVTLTNTAIYPFAVVMNMESWNALPEDVQKVMDDLRVEQAEWTGTYMDNHVQESIQWSKETHQVEFIEIAPEEKAQWDALLEPIITDWIQHVQEQGFPAEAIVNDIKSLLKKHM</sequence>
<protein>
    <submittedName>
        <fullName evidence="3">C4-dicarboxylate ABC transporter substrate-binding protein</fullName>
    </submittedName>
</protein>
<dbReference type="Proteomes" id="UP000649604">
    <property type="component" value="Unassembled WGS sequence"/>
</dbReference>
<dbReference type="Gene3D" id="3.40.190.170">
    <property type="entry name" value="Bacterial extracellular solute-binding protein, family 7"/>
    <property type="match status" value="1"/>
</dbReference>
<dbReference type="PANTHER" id="PTHR33376">
    <property type="match status" value="1"/>
</dbReference>
<dbReference type="Pfam" id="PF03480">
    <property type="entry name" value="DctP"/>
    <property type="match status" value="1"/>
</dbReference>
<dbReference type="InterPro" id="IPR018389">
    <property type="entry name" value="DctP_fam"/>
</dbReference>
<reference evidence="3" key="1">
    <citation type="submission" date="2019-11" db="EMBL/GenBank/DDBJ databases">
        <title>Microbial mats filling the niche in hypersaline microbial mats.</title>
        <authorList>
            <person name="Wong H.L."/>
            <person name="Macleod F.I."/>
            <person name="White R.A. III"/>
            <person name="Burns B.P."/>
        </authorList>
    </citation>
    <scope>NUCLEOTIDE SEQUENCE</scope>
    <source>
        <strain evidence="3">Rbin_158</strain>
    </source>
</reference>
<comment type="caution">
    <text evidence="3">The sequence shown here is derived from an EMBL/GenBank/DDBJ whole genome shotgun (WGS) entry which is preliminary data.</text>
</comment>
<organism evidence="3 4">
    <name type="scientific">candidate division KSB3 bacterium</name>
    <dbReference type="NCBI Taxonomy" id="2044937"/>
    <lineage>
        <taxon>Bacteria</taxon>
        <taxon>candidate division KSB3</taxon>
    </lineage>
</organism>
<dbReference type="InterPro" id="IPR038404">
    <property type="entry name" value="TRAP_DctP_sf"/>
</dbReference>
<evidence type="ECO:0000313" key="4">
    <source>
        <dbReference type="Proteomes" id="UP000649604"/>
    </source>
</evidence>
<feature type="chain" id="PRO_5038723753" evidence="2">
    <location>
        <begin position="28"/>
        <end position="337"/>
    </location>
</feature>
<evidence type="ECO:0000313" key="3">
    <source>
        <dbReference type="EMBL" id="MBD3323948.1"/>
    </source>
</evidence>
<dbReference type="PANTHER" id="PTHR33376:SF15">
    <property type="entry name" value="BLL6794 PROTEIN"/>
    <property type="match status" value="1"/>
</dbReference>
<dbReference type="GO" id="GO:0055085">
    <property type="term" value="P:transmembrane transport"/>
    <property type="evidence" value="ECO:0007669"/>
    <property type="project" value="InterPro"/>
</dbReference>
<keyword evidence="1 2" id="KW-0732">Signal</keyword>
<evidence type="ECO:0000256" key="2">
    <source>
        <dbReference type="SAM" id="SignalP"/>
    </source>
</evidence>
<dbReference type="AlphaFoldDB" id="A0A9D5JTJ1"/>
<name>A0A9D5JTJ1_9BACT</name>
<feature type="signal peptide" evidence="2">
    <location>
        <begin position="1"/>
        <end position="27"/>
    </location>
</feature>
<dbReference type="SUPFAM" id="SSF53850">
    <property type="entry name" value="Periplasmic binding protein-like II"/>
    <property type="match status" value="1"/>
</dbReference>